<dbReference type="RefSeq" id="WP_128752152.1">
    <property type="nucleotide sequence ID" value="NZ_CP035282.1"/>
</dbReference>
<dbReference type="PROSITE" id="PS00676">
    <property type="entry name" value="SIGMA54_INTERACT_2"/>
    <property type="match status" value="1"/>
</dbReference>
<dbReference type="PROSITE" id="PS00675">
    <property type="entry name" value="SIGMA54_INTERACT_1"/>
    <property type="match status" value="1"/>
</dbReference>
<dbReference type="InterPro" id="IPR013011">
    <property type="entry name" value="PTS_EIIB_2"/>
</dbReference>
<evidence type="ECO:0000259" key="5">
    <source>
        <dbReference type="PROSITE" id="PS51096"/>
    </source>
</evidence>
<dbReference type="SUPFAM" id="SSF52540">
    <property type="entry name" value="P-loop containing nucleoside triphosphate hydrolases"/>
    <property type="match status" value="1"/>
</dbReference>
<dbReference type="InterPro" id="IPR004701">
    <property type="entry name" value="PTS_EIIA_man-typ"/>
</dbReference>
<evidence type="ECO:0000259" key="6">
    <source>
        <dbReference type="PROSITE" id="PS51099"/>
    </source>
</evidence>
<dbReference type="PROSITE" id="PS51372">
    <property type="entry name" value="PRD_2"/>
    <property type="match status" value="2"/>
</dbReference>
<dbReference type="GO" id="GO:0009401">
    <property type="term" value="P:phosphoenolpyruvate-dependent sugar phosphotransferase system"/>
    <property type="evidence" value="ECO:0007669"/>
    <property type="project" value="InterPro"/>
</dbReference>
<dbReference type="OrthoDB" id="1707986at2"/>
<dbReference type="PROSITE" id="PS51099">
    <property type="entry name" value="PTS_EIIB_TYPE_2"/>
    <property type="match status" value="1"/>
</dbReference>
<dbReference type="SUPFAM" id="SSF63520">
    <property type="entry name" value="PTS-regulatory domain, PRD"/>
    <property type="match status" value="2"/>
</dbReference>
<dbReference type="Gene3D" id="3.40.50.510">
    <property type="entry name" value="Phosphotransferase system, mannose-type IIA component"/>
    <property type="match status" value="1"/>
</dbReference>
<dbReference type="CDD" id="cd00133">
    <property type="entry name" value="PTS_IIB"/>
    <property type="match status" value="1"/>
</dbReference>
<dbReference type="GO" id="GO:0008982">
    <property type="term" value="F:protein-N(PI)-phosphohistidine-sugar phosphotransferase activity"/>
    <property type="evidence" value="ECO:0007669"/>
    <property type="project" value="InterPro"/>
</dbReference>
<organism evidence="8 9">
    <name type="scientific">Acidilutibacter cellobiosedens</name>
    <dbReference type="NCBI Taxonomy" id="2507161"/>
    <lineage>
        <taxon>Bacteria</taxon>
        <taxon>Bacillati</taxon>
        <taxon>Bacillota</taxon>
        <taxon>Tissierellia</taxon>
        <taxon>Tissierellales</taxon>
        <taxon>Acidilutibacteraceae</taxon>
        <taxon>Acidilutibacter</taxon>
    </lineage>
</organism>
<dbReference type="Gene3D" id="3.40.50.2300">
    <property type="match status" value="1"/>
</dbReference>
<keyword evidence="2" id="KW-0547">Nucleotide-binding</keyword>
<dbReference type="Gene3D" id="1.10.1790.10">
    <property type="entry name" value="PRD domain"/>
    <property type="match status" value="2"/>
</dbReference>
<feature type="domain" description="PTS EIIA type-4" evidence="5">
    <location>
        <begin position="568"/>
        <end position="715"/>
    </location>
</feature>
<dbReference type="InterPro" id="IPR003593">
    <property type="entry name" value="AAA+_ATPase"/>
</dbReference>
<protein>
    <submittedName>
        <fullName evidence="8">PRD domain-containing protein</fullName>
    </submittedName>
</protein>
<dbReference type="InterPro" id="IPR025943">
    <property type="entry name" value="Sigma_54_int_dom_ATP-bd_2"/>
</dbReference>
<feature type="domain" description="PRD" evidence="7">
    <location>
        <begin position="822"/>
        <end position="926"/>
    </location>
</feature>
<dbReference type="InterPro" id="IPR027417">
    <property type="entry name" value="P-loop_NTPase"/>
</dbReference>
<dbReference type="InterPro" id="IPR036634">
    <property type="entry name" value="PRD_sf"/>
</dbReference>
<dbReference type="InterPro" id="IPR011608">
    <property type="entry name" value="PRD"/>
</dbReference>
<name>A0A410QAN0_9FIRM</name>
<dbReference type="Proteomes" id="UP000287969">
    <property type="component" value="Chromosome"/>
</dbReference>
<dbReference type="GO" id="GO:0005524">
    <property type="term" value="F:ATP binding"/>
    <property type="evidence" value="ECO:0007669"/>
    <property type="project" value="UniProtKB-KW"/>
</dbReference>
<dbReference type="InterPro" id="IPR036662">
    <property type="entry name" value="PTS_EIIA_man-typ_sf"/>
</dbReference>
<feature type="domain" description="PRD" evidence="7">
    <location>
        <begin position="461"/>
        <end position="566"/>
    </location>
</feature>
<dbReference type="InterPro" id="IPR002078">
    <property type="entry name" value="Sigma_54_int"/>
</dbReference>
<dbReference type="GO" id="GO:0016020">
    <property type="term" value="C:membrane"/>
    <property type="evidence" value="ECO:0007669"/>
    <property type="project" value="InterPro"/>
</dbReference>
<feature type="domain" description="PTS EIIB type-2" evidence="6">
    <location>
        <begin position="695"/>
        <end position="795"/>
    </location>
</feature>
<reference evidence="9" key="1">
    <citation type="submission" date="2019-01" db="EMBL/GenBank/DDBJ databases">
        <title>Draft genomes of a novel of Sporanaerobacter strains.</title>
        <authorList>
            <person name="Ma S."/>
        </authorList>
    </citation>
    <scope>NUCLEOTIDE SEQUENCE [LARGE SCALE GENOMIC DNA]</scope>
    <source>
        <strain evidence="9">NJN-17</strain>
    </source>
</reference>
<proteinExistence type="predicted"/>
<dbReference type="PANTHER" id="PTHR32071">
    <property type="entry name" value="TRANSCRIPTIONAL REGULATORY PROTEIN"/>
    <property type="match status" value="1"/>
</dbReference>
<dbReference type="CDD" id="cd00009">
    <property type="entry name" value="AAA"/>
    <property type="match status" value="1"/>
</dbReference>
<sequence length="936" mass="107316">MKKIDEILNYINKKASANIGNDFLSMGTTASEIEKELGIVRNNASTLLNNLFKGNFLIKIKTRPVTYISADIFKDVSKVKKIKYEYSINEIKEIENMIKQEYEDPFENLIGYKGSLENQIEQAKAAIMYPPYGLHILILGESGVGKTTFAKLIYKYAKIKKNKTENEFPFVSFNCSDYFNNPQLLMAHLFGYVKGAFTGAEKDKEGVIEKADGGILFLDEVHRLPSDGQEMLFYLMDKGEFMRLGETSSYRKANVVIIAATTEKPTDVLLTTFLRRIPVIINLPPFREKSIGEKIEVIEYGFQAESKKLNKKLSISPEVIKTLALQDTKGNIGEINSIIKITCAEALMKYKENEDKISIDYFMLPKSIKVSSINMKSIDNKTRQYLNIFENNIEISPDSYYKGLNYLDNSYYDKLIDEISNVKNDKEEVANKFDDIISSYYNDIIKNNKFDYWDTKKLYNVVDKNIVNLCRDFINAVSMRLGLNYSDKLFWGLSFHVKAMVDRIKEGKIIHNDNLEEIKETNKVEFNLTEKFAGKLEKIYNINISEDEIAFIVLLIINSVDKRENTDKPGILLICHGESTATSMAQVCNSLFNTNLVKAIDMPLDSKVEDTYNKVLASVIAMDRGNGIILLVDMGSLIFLGDRIQKQTGIKVKTVQNITTLDVLNILRFVLYNDVNIENILEDGTKSYRVISKKKAILTVCTTGIGVAKMAEEMINNLLKENNIRGVEVITSNYDEIREGTEKRNRLMKEYELICSIGDIEPDFDCPYFNISQLVINETKEKIIKLINIHINQNERLDEEKFNNSNIFETSVRLLEKNVVFINPKIAVEKIKEFIDNIGLKYGEENSEEMINLILHLGCMLDRLIRGIKIIYKNKGKFIEENKKIYTLSKKNFALLEKFFNITISDDEICYFIKIILHMVNIKKICSKTELTESSK</sequence>
<dbReference type="PROSITE" id="PS50045">
    <property type="entry name" value="SIGMA54_INTERACT_4"/>
    <property type="match status" value="1"/>
</dbReference>
<evidence type="ECO:0000259" key="4">
    <source>
        <dbReference type="PROSITE" id="PS50045"/>
    </source>
</evidence>
<evidence type="ECO:0000313" key="9">
    <source>
        <dbReference type="Proteomes" id="UP000287969"/>
    </source>
</evidence>
<evidence type="ECO:0000259" key="7">
    <source>
        <dbReference type="PROSITE" id="PS51372"/>
    </source>
</evidence>
<evidence type="ECO:0000313" key="8">
    <source>
        <dbReference type="EMBL" id="QAT61053.1"/>
    </source>
</evidence>
<dbReference type="SUPFAM" id="SSF52794">
    <property type="entry name" value="PTS system IIB component-like"/>
    <property type="match status" value="1"/>
</dbReference>
<dbReference type="Pfam" id="PF00874">
    <property type="entry name" value="PRD"/>
    <property type="match status" value="2"/>
</dbReference>
<keyword evidence="9" id="KW-1185">Reference proteome</keyword>
<dbReference type="SUPFAM" id="SSF53062">
    <property type="entry name" value="PTS system fructose IIA component-like"/>
    <property type="match status" value="1"/>
</dbReference>
<evidence type="ECO:0000256" key="1">
    <source>
        <dbReference type="ARBA" id="ARBA00022679"/>
    </source>
</evidence>
<gene>
    <name evidence="8" type="ORF">EQM13_05375</name>
</gene>
<evidence type="ECO:0000256" key="2">
    <source>
        <dbReference type="ARBA" id="ARBA00022741"/>
    </source>
</evidence>
<keyword evidence="3" id="KW-0067">ATP-binding</keyword>
<dbReference type="EMBL" id="CP035282">
    <property type="protein sequence ID" value="QAT61053.1"/>
    <property type="molecule type" value="Genomic_DNA"/>
</dbReference>
<dbReference type="PROSITE" id="PS51096">
    <property type="entry name" value="PTS_EIIA_TYPE_4"/>
    <property type="match status" value="1"/>
</dbReference>
<dbReference type="Pfam" id="PF03610">
    <property type="entry name" value="EIIA-man"/>
    <property type="match status" value="1"/>
</dbReference>
<feature type="domain" description="Sigma-54 factor interaction" evidence="4">
    <location>
        <begin position="109"/>
        <end position="344"/>
    </location>
</feature>
<evidence type="ECO:0000256" key="3">
    <source>
        <dbReference type="ARBA" id="ARBA00022840"/>
    </source>
</evidence>
<accession>A0A410QAN0</accession>
<dbReference type="InterPro" id="IPR036095">
    <property type="entry name" value="PTS_EIIB-like_sf"/>
</dbReference>
<dbReference type="GO" id="GO:0006355">
    <property type="term" value="P:regulation of DNA-templated transcription"/>
    <property type="evidence" value="ECO:0007669"/>
    <property type="project" value="InterPro"/>
</dbReference>
<dbReference type="Gene3D" id="3.40.50.300">
    <property type="entry name" value="P-loop containing nucleotide triphosphate hydrolases"/>
    <property type="match status" value="1"/>
</dbReference>
<dbReference type="AlphaFoldDB" id="A0A410QAN0"/>
<dbReference type="KEGG" id="spoa:EQM13_05375"/>
<dbReference type="SMART" id="SM00382">
    <property type="entry name" value="AAA"/>
    <property type="match status" value="1"/>
</dbReference>
<dbReference type="PANTHER" id="PTHR32071:SF38">
    <property type="entry name" value="PSP OPERON TRANSCRIPTIONAL ACTIVATOR"/>
    <property type="match status" value="1"/>
</dbReference>
<keyword evidence="1" id="KW-0808">Transferase</keyword>
<dbReference type="Pfam" id="PF00158">
    <property type="entry name" value="Sigma54_activat"/>
    <property type="match status" value="1"/>
</dbReference>
<dbReference type="InterPro" id="IPR025662">
    <property type="entry name" value="Sigma_54_int_dom_ATP-bd_1"/>
</dbReference>